<feature type="transmembrane region" description="Helical" evidence="1">
    <location>
        <begin position="77"/>
        <end position="95"/>
    </location>
</feature>
<comment type="caution">
    <text evidence="2">The sequence shown here is derived from an EMBL/GenBank/DDBJ whole genome shotgun (WGS) entry which is preliminary data.</text>
</comment>
<proteinExistence type="predicted"/>
<dbReference type="RefSeq" id="WP_135429874.1">
    <property type="nucleotide sequence ID" value="NZ_RPEM01000004.1"/>
</dbReference>
<reference evidence="2 3" key="1">
    <citation type="submission" date="2018-11" db="EMBL/GenBank/DDBJ databases">
        <title>Tabrizicola sp. isolated from sediment of alpine lake.</title>
        <authorList>
            <person name="Liu Z."/>
        </authorList>
    </citation>
    <scope>NUCLEOTIDE SEQUENCE [LARGE SCALE GENOMIC DNA]</scope>
    <source>
        <strain evidence="2 3">DRYC-M-16</strain>
    </source>
</reference>
<protein>
    <submittedName>
        <fullName evidence="2">Uncharacterized protein</fullName>
    </submittedName>
</protein>
<keyword evidence="1" id="KW-0472">Membrane</keyword>
<keyword evidence="3" id="KW-1185">Reference proteome</keyword>
<gene>
    <name evidence="2" type="ORF">EEB11_07540</name>
</gene>
<organism evidence="2 3">
    <name type="scientific">Pseudotabrizicola sediminis</name>
    <dbReference type="NCBI Taxonomy" id="2486418"/>
    <lineage>
        <taxon>Bacteria</taxon>
        <taxon>Pseudomonadati</taxon>
        <taxon>Pseudomonadota</taxon>
        <taxon>Alphaproteobacteria</taxon>
        <taxon>Rhodobacterales</taxon>
        <taxon>Paracoccaceae</taxon>
        <taxon>Pseudotabrizicola</taxon>
    </lineage>
</organism>
<dbReference type="Proteomes" id="UP000297741">
    <property type="component" value="Unassembled WGS sequence"/>
</dbReference>
<name>A0ABY2KRF6_9RHOB</name>
<keyword evidence="1" id="KW-1133">Transmembrane helix</keyword>
<evidence type="ECO:0000313" key="2">
    <source>
        <dbReference type="EMBL" id="TGD43829.1"/>
    </source>
</evidence>
<dbReference type="EMBL" id="RPEM01000004">
    <property type="protein sequence ID" value="TGD43829.1"/>
    <property type="molecule type" value="Genomic_DNA"/>
</dbReference>
<evidence type="ECO:0000313" key="3">
    <source>
        <dbReference type="Proteomes" id="UP000297741"/>
    </source>
</evidence>
<keyword evidence="1" id="KW-0812">Transmembrane</keyword>
<accession>A0ABY2KRF6</accession>
<evidence type="ECO:0000256" key="1">
    <source>
        <dbReference type="SAM" id="Phobius"/>
    </source>
</evidence>
<sequence>MDEPSLSVSHDVEFARVRSAFNYVEPEAPSPRLSTPLRLTTHALNASLIMVWAPLGAGVMAYSLVRGESTRFSGRMVVLTGLFAAALNTPFGQYMSTMIGV</sequence>
<feature type="transmembrane region" description="Helical" evidence="1">
    <location>
        <begin position="43"/>
        <end position="65"/>
    </location>
</feature>